<evidence type="ECO:0000256" key="2">
    <source>
        <dbReference type="ARBA" id="ARBA00022723"/>
    </source>
</evidence>
<feature type="domain" description="Coenzyme F420:L-glutamate ligase-like" evidence="8">
    <location>
        <begin position="9"/>
        <end position="227"/>
    </location>
</feature>
<dbReference type="EMBL" id="CP117411">
    <property type="protein sequence ID" value="WCT73503.1"/>
    <property type="molecule type" value="Genomic_DNA"/>
</dbReference>
<evidence type="ECO:0000259" key="8">
    <source>
        <dbReference type="Pfam" id="PF01996"/>
    </source>
</evidence>
<dbReference type="SUPFAM" id="SSF144010">
    <property type="entry name" value="CofE-like"/>
    <property type="match status" value="1"/>
</dbReference>
<evidence type="ECO:0000256" key="6">
    <source>
        <dbReference type="ARBA" id="ARBA00023134"/>
    </source>
</evidence>
<dbReference type="InterPro" id="IPR002847">
    <property type="entry name" value="F420-0_gamma-glut_ligase-dom"/>
</dbReference>
<evidence type="ECO:0000256" key="1">
    <source>
        <dbReference type="ARBA" id="ARBA00022598"/>
    </source>
</evidence>
<dbReference type="Gene3D" id="3.90.1660.10">
    <property type="entry name" value="CofE-like domain"/>
    <property type="match status" value="1"/>
</dbReference>
<reference evidence="9 10" key="1">
    <citation type="submission" date="2023-02" db="EMBL/GenBank/DDBJ databases">
        <title>Genome sequence of Sphingomonas naphthae.</title>
        <authorList>
            <person name="Kim S."/>
            <person name="Heo J."/>
            <person name="Kwon S.-W."/>
        </authorList>
    </citation>
    <scope>NUCLEOTIDE SEQUENCE [LARGE SCALE GENOMIC DNA]</scope>
    <source>
        <strain evidence="9 10">KACC 18716</strain>
    </source>
</reference>
<dbReference type="InterPro" id="IPR008225">
    <property type="entry name" value="F420-0_g-glutamyl_ligase"/>
</dbReference>
<dbReference type="NCBIfam" id="TIGR01916">
    <property type="entry name" value="F420_cofE"/>
    <property type="match status" value="1"/>
</dbReference>
<organism evidence="9 10">
    <name type="scientific">Sphingomonas naphthae</name>
    <dbReference type="NCBI Taxonomy" id="1813468"/>
    <lineage>
        <taxon>Bacteria</taxon>
        <taxon>Pseudomonadati</taxon>
        <taxon>Pseudomonadota</taxon>
        <taxon>Alphaproteobacteria</taxon>
        <taxon>Sphingomonadales</taxon>
        <taxon>Sphingomonadaceae</taxon>
        <taxon>Sphingomonas</taxon>
    </lineage>
</organism>
<keyword evidence="7" id="KW-0464">Manganese</keyword>
<evidence type="ECO:0000256" key="3">
    <source>
        <dbReference type="ARBA" id="ARBA00022741"/>
    </source>
</evidence>
<sequence length="250" mass="25903">MQILPLTQIGEVGPGDDLAALMIAALDAEGIVPAAGDVLVVTQKIVSKAEGRAVDLATILPGARAIELAAITRKHPPLIELVLRESTDVLRAVPHVLITRHRTGHVMANAGIDRSNIGPDGADLALLLPEDADVSAEALGARLSDHYGCPIAIVVSDSFGRPWRYGVVNVAIGASGLPALLDRRGLPDRDGRPLEVTQIAVGDMIATAAGLVMGEGGEGIPAAVVRGYSWSAPARPAAALVRALAEDLFR</sequence>
<evidence type="ECO:0000313" key="9">
    <source>
        <dbReference type="EMBL" id="WCT73503.1"/>
    </source>
</evidence>
<evidence type="ECO:0000256" key="4">
    <source>
        <dbReference type="ARBA" id="ARBA00022842"/>
    </source>
</evidence>
<dbReference type="Pfam" id="PF01996">
    <property type="entry name" value="F420_ligase"/>
    <property type="match status" value="1"/>
</dbReference>
<dbReference type="Gene3D" id="3.30.1330.100">
    <property type="entry name" value="CofE-like"/>
    <property type="match status" value="1"/>
</dbReference>
<keyword evidence="3" id="KW-0547">Nucleotide-binding</keyword>
<name>A0ABY7TJU6_9SPHN</name>
<dbReference type="PANTHER" id="PTHR47917">
    <property type="match status" value="1"/>
</dbReference>
<evidence type="ECO:0000256" key="7">
    <source>
        <dbReference type="ARBA" id="ARBA00023211"/>
    </source>
</evidence>
<keyword evidence="4" id="KW-0460">Magnesium</keyword>
<dbReference type="PANTHER" id="PTHR47917:SF1">
    <property type="entry name" value="COENZYME F420:L-GLUTAMATE LIGASE"/>
    <property type="match status" value="1"/>
</dbReference>
<dbReference type="RefSeq" id="WP_273687769.1">
    <property type="nucleotide sequence ID" value="NZ_CP117411.1"/>
</dbReference>
<dbReference type="GO" id="GO:0052618">
    <property type="term" value="F:coenzyme F420-0:L-glutamate ligase activity"/>
    <property type="evidence" value="ECO:0007669"/>
    <property type="project" value="UniProtKB-EC"/>
</dbReference>
<accession>A0ABY7TJU6</accession>
<keyword evidence="10" id="KW-1185">Reference proteome</keyword>
<dbReference type="Proteomes" id="UP001220395">
    <property type="component" value="Chromosome"/>
</dbReference>
<proteinExistence type="predicted"/>
<keyword evidence="1 9" id="KW-0436">Ligase</keyword>
<gene>
    <name evidence="9" type="primary">cofE</name>
    <name evidence="9" type="ORF">PQ455_18145</name>
</gene>
<evidence type="ECO:0000313" key="10">
    <source>
        <dbReference type="Proteomes" id="UP001220395"/>
    </source>
</evidence>
<keyword evidence="2" id="KW-0479">Metal-binding</keyword>
<protein>
    <submittedName>
        <fullName evidence="9">Coenzyme F420-0:L-glutamate ligase</fullName>
        <ecNumber evidence="9">6.3.2.31</ecNumber>
    </submittedName>
</protein>
<evidence type="ECO:0000256" key="5">
    <source>
        <dbReference type="ARBA" id="ARBA00022958"/>
    </source>
</evidence>
<keyword evidence="5" id="KW-0630">Potassium</keyword>
<keyword evidence="6" id="KW-0342">GTP-binding</keyword>
<dbReference type="EC" id="6.3.2.31" evidence="9"/>